<organism evidence="2 3">
    <name type="scientific">Tengunoibacter tsumagoiensis</name>
    <dbReference type="NCBI Taxonomy" id="2014871"/>
    <lineage>
        <taxon>Bacteria</taxon>
        <taxon>Bacillati</taxon>
        <taxon>Chloroflexota</taxon>
        <taxon>Ktedonobacteria</taxon>
        <taxon>Ktedonobacterales</taxon>
        <taxon>Dictyobacteraceae</taxon>
        <taxon>Tengunoibacter</taxon>
    </lineage>
</organism>
<accession>A0A402A2M9</accession>
<evidence type="ECO:0000313" key="2">
    <source>
        <dbReference type="EMBL" id="GCE13384.1"/>
    </source>
</evidence>
<keyword evidence="1" id="KW-0812">Transmembrane</keyword>
<dbReference type="Proteomes" id="UP000287352">
    <property type="component" value="Unassembled WGS sequence"/>
</dbReference>
<feature type="transmembrane region" description="Helical" evidence="1">
    <location>
        <begin position="38"/>
        <end position="62"/>
    </location>
</feature>
<feature type="transmembrane region" description="Helical" evidence="1">
    <location>
        <begin position="74"/>
        <end position="95"/>
    </location>
</feature>
<feature type="transmembrane region" description="Helical" evidence="1">
    <location>
        <begin position="240"/>
        <end position="264"/>
    </location>
</feature>
<dbReference type="RefSeq" id="WP_126580913.1">
    <property type="nucleotide sequence ID" value="NZ_BIFR01000001.1"/>
</dbReference>
<keyword evidence="3" id="KW-1185">Reference proteome</keyword>
<sequence>MEKPLSTAGLQDTVVHGIHLVGTFFSRLEKLLRWVSRLILRVTGLLICVGGVLSTVGWLLAAVHTDPLSPTWSVAVWLVISGVIFLVFGFLALYAQYMLRIGSVGQFGLLVFLLGALVLIAGTCAVDLFILPWLFKVVSQLPDLAPQLQGMYNTVQNGTNTAASTVINGTNTATSTVTNGTTSACNTVTQNLPFGGSSLSCPSASSPTVPSGSVPSVTVPTISSLLASIGLPPLPLLGTLGLMLMSGALLAPGCLLLGLIFLVADVRPRSALLLMICCALLNLLGQFFLHIPFLGQLSGVILFISLAWLGFALWAPGKLKLPGSLAVQTHSTTAS</sequence>
<gene>
    <name evidence="2" type="ORF">KTT_32430</name>
</gene>
<protein>
    <submittedName>
        <fullName evidence="2">Uncharacterized protein</fullName>
    </submittedName>
</protein>
<comment type="caution">
    <text evidence="2">The sequence shown here is derived from an EMBL/GenBank/DDBJ whole genome shotgun (WGS) entry which is preliminary data.</text>
</comment>
<feature type="transmembrane region" description="Helical" evidence="1">
    <location>
        <begin position="271"/>
        <end position="291"/>
    </location>
</feature>
<feature type="transmembrane region" description="Helical" evidence="1">
    <location>
        <begin position="107"/>
        <end position="135"/>
    </location>
</feature>
<name>A0A402A2M9_9CHLR</name>
<evidence type="ECO:0000256" key="1">
    <source>
        <dbReference type="SAM" id="Phobius"/>
    </source>
</evidence>
<dbReference type="EMBL" id="BIFR01000001">
    <property type="protein sequence ID" value="GCE13384.1"/>
    <property type="molecule type" value="Genomic_DNA"/>
</dbReference>
<evidence type="ECO:0000313" key="3">
    <source>
        <dbReference type="Proteomes" id="UP000287352"/>
    </source>
</evidence>
<keyword evidence="1" id="KW-1133">Transmembrane helix</keyword>
<dbReference type="OrthoDB" id="9855235at2"/>
<dbReference type="AlphaFoldDB" id="A0A402A2M9"/>
<feature type="transmembrane region" description="Helical" evidence="1">
    <location>
        <begin position="297"/>
        <end position="315"/>
    </location>
</feature>
<reference evidence="3" key="1">
    <citation type="submission" date="2018-12" db="EMBL/GenBank/DDBJ databases">
        <title>Tengunoibacter tsumagoiensis gen. nov., sp. nov., Dictyobacter kobayashii sp. nov., D. alpinus sp. nov., and D. joshuensis sp. nov. and description of Dictyobacteraceae fam. nov. within the order Ktedonobacterales isolated from Tengu-no-mugimeshi.</title>
        <authorList>
            <person name="Wang C.M."/>
            <person name="Zheng Y."/>
            <person name="Sakai Y."/>
            <person name="Toyoda A."/>
            <person name="Minakuchi Y."/>
            <person name="Abe K."/>
            <person name="Yokota A."/>
            <person name="Yabe S."/>
        </authorList>
    </citation>
    <scope>NUCLEOTIDE SEQUENCE [LARGE SCALE GENOMIC DNA]</scope>
    <source>
        <strain evidence="3">Uno3</strain>
    </source>
</reference>
<keyword evidence="1" id="KW-0472">Membrane</keyword>
<proteinExistence type="predicted"/>